<evidence type="ECO:0000256" key="3">
    <source>
        <dbReference type="ARBA" id="ARBA00045430"/>
    </source>
</evidence>
<protein>
    <recommendedName>
        <fullName evidence="1">B-cell receptor CD22</fullName>
    </recommendedName>
    <alternativeName>
        <fullName evidence="2">Sialic acid-binding Ig-like lectin 2</fullName>
    </alternativeName>
</protein>
<evidence type="ECO:0000259" key="5">
    <source>
        <dbReference type="PROSITE" id="PS50835"/>
    </source>
</evidence>
<sequence>MYPFLTMFSNVFFITEVNDHWDLNYPETEICALKGSTVEISCSYRYPTRIENHETRVDRTFWFREKHNGFSPDQKNDWKYSSRVRYGGGEKNCTLIISNLTETDSAEYKFRFITNHRRGKFTGSPGVKLSVSDPQLQIRVRKSIFHPDNLKWIELTCQTSCQLSDRPSYIWFKNGEKFAEKKKNYVLLQPFKITASLIFMSPPDAPKPPSVSMSPSGEIVEGSSVTLTCSSDANPAASYSWYKAQQFIQGGVQLVFQSIQSSESGQYSCMAEYELMWSKSKGTWIDVKYAPKPPSVSVSPSGEIVEGSSVTLTCSSDANPAASYSWYRGNQTLSEEQNGLLHFTSISYKDRGNYYCQSKNHHGQTNSTLQYLDVQYAPKLLSVSVSPSGLIIEGHSVNLTCSSDANPAASYSWYREGEDTPEASGQTFTITDSRSEHSGMYYCEAQNRRGRLNSTLHLVIEPGEFFSGTQMNN</sequence>
<feature type="domain" description="Ig-like" evidence="5">
    <location>
        <begin position="294"/>
        <end position="370"/>
    </location>
</feature>
<dbReference type="InterPro" id="IPR007110">
    <property type="entry name" value="Ig-like_dom"/>
</dbReference>
<dbReference type="FunCoup" id="A0A672GK44">
    <property type="interactions" value="736"/>
</dbReference>
<reference evidence="6" key="2">
    <citation type="submission" date="2025-08" db="UniProtKB">
        <authorList>
            <consortium name="Ensembl"/>
        </authorList>
    </citation>
    <scope>IDENTIFICATION</scope>
</reference>
<feature type="domain" description="Ig-like" evidence="5">
    <location>
        <begin position="378"/>
        <end position="459"/>
    </location>
</feature>
<name>A0A672GK44_SALFA</name>
<evidence type="ECO:0000256" key="2">
    <source>
        <dbReference type="ARBA" id="ARBA00041781"/>
    </source>
</evidence>
<reference evidence="6" key="3">
    <citation type="submission" date="2025-09" db="UniProtKB">
        <authorList>
            <consortium name="Ensembl"/>
        </authorList>
    </citation>
    <scope>IDENTIFICATION</scope>
</reference>
<evidence type="ECO:0000313" key="7">
    <source>
        <dbReference type="Proteomes" id="UP000472267"/>
    </source>
</evidence>
<keyword evidence="7" id="KW-1185">Reference proteome</keyword>
<comment type="function">
    <text evidence="3">Most highly expressed siglec (sialic acid-binding immunoglobulin-like lectin) on B-cells that plays a role in various aspects of B-cell biology including differentiation, antigen presentation, and trafficking to bone marrow. Binds to alpha 2,6-linked sialic acid residues of surface molecules such as CD22 itself, CD45 and IgM in a cis configuration. Can also bind to ligands on other cells as an adhesion molecule in a trans configuration. Acts as an inhibitory coreceptor on the surface of B-cells and inhibits B-cell receptor induced signaling, characterized by inhibition of the calcium mobilization and cellular activation. Mechanistically, the immunoreceptor tyrosine-based inhibitory motif domain is phosphorylated by the Src kinase LYN, which in turn leads to the recruitment of the protein tyrosine phosphatase 1/PTPN6, leading to the negative regulation of BCR signaling. If this negative signaling from is of sufficient strength, apoptosis of the B-cell can be induced.</text>
</comment>
<reference evidence="6" key="1">
    <citation type="submission" date="2019-06" db="EMBL/GenBank/DDBJ databases">
        <authorList>
            <consortium name="Wellcome Sanger Institute Data Sharing"/>
        </authorList>
    </citation>
    <scope>NUCLEOTIDE SEQUENCE [LARGE SCALE GENOMIC DNA]</scope>
</reference>
<proteinExistence type="predicted"/>
<dbReference type="CDD" id="cd00096">
    <property type="entry name" value="Ig"/>
    <property type="match status" value="1"/>
</dbReference>
<evidence type="ECO:0000313" key="6">
    <source>
        <dbReference type="Ensembl" id="ENSSFAP00005011724.1"/>
    </source>
</evidence>
<dbReference type="InterPro" id="IPR056386">
    <property type="entry name" value="Ig_CD22"/>
</dbReference>
<dbReference type="Gene3D" id="2.60.40.10">
    <property type="entry name" value="Immunoglobulins"/>
    <property type="match status" value="4"/>
</dbReference>
<dbReference type="InterPro" id="IPR036179">
    <property type="entry name" value="Ig-like_dom_sf"/>
</dbReference>
<organism evidence="6 7">
    <name type="scientific">Salarias fasciatus</name>
    <name type="common">Jewelled blenny</name>
    <name type="synonym">Blennius fasciatus</name>
    <dbReference type="NCBI Taxonomy" id="181472"/>
    <lineage>
        <taxon>Eukaryota</taxon>
        <taxon>Metazoa</taxon>
        <taxon>Chordata</taxon>
        <taxon>Craniata</taxon>
        <taxon>Vertebrata</taxon>
        <taxon>Euteleostomi</taxon>
        <taxon>Actinopterygii</taxon>
        <taxon>Neopterygii</taxon>
        <taxon>Teleostei</taxon>
        <taxon>Neoteleostei</taxon>
        <taxon>Acanthomorphata</taxon>
        <taxon>Ovalentaria</taxon>
        <taxon>Blenniimorphae</taxon>
        <taxon>Blenniiformes</taxon>
        <taxon>Blennioidei</taxon>
        <taxon>Blenniidae</taxon>
        <taxon>Salariinae</taxon>
        <taxon>Salarias</taxon>
    </lineage>
</organism>
<feature type="domain" description="Ig-like" evidence="5">
    <location>
        <begin position="209"/>
        <end position="272"/>
    </location>
</feature>
<dbReference type="Ensembl" id="ENSSFAT00005012220.1">
    <property type="protein sequence ID" value="ENSSFAP00005011724.1"/>
    <property type="gene ID" value="ENSSFAG00005006532.1"/>
</dbReference>
<dbReference type="PANTHER" id="PTHR46013:SF4">
    <property type="entry name" value="B-CELL RECEPTOR CD22-RELATED"/>
    <property type="match status" value="1"/>
</dbReference>
<evidence type="ECO:0000256" key="1">
    <source>
        <dbReference type="ARBA" id="ARBA00040106"/>
    </source>
</evidence>
<comment type="subunit">
    <text evidence="4">Predominantly monomer of isoform CD22-beta. Also found as heterodimer of isoform CD22-beta and a shorter isoform. Interacts with PTPN6/SHP-1, LYN, SYK, PIK3R1/PIK3R2 and PLCG1 upon phosphorylation. Interacts with GRB2, INPP5D and SHC1 upon phosphorylation. May form a complex with INPP5D/SHIP, GRB2 and SHC1.</text>
</comment>
<dbReference type="InterPro" id="IPR013783">
    <property type="entry name" value="Ig-like_fold"/>
</dbReference>
<accession>A0A672GK44</accession>
<dbReference type="SMART" id="SM00409">
    <property type="entry name" value="IG"/>
    <property type="match status" value="4"/>
</dbReference>
<dbReference type="Pfam" id="PF13895">
    <property type="entry name" value="Ig_2"/>
    <property type="match status" value="1"/>
</dbReference>
<dbReference type="AlphaFoldDB" id="A0A672GK44"/>
<dbReference type="PROSITE" id="PS50835">
    <property type="entry name" value="IG_LIKE"/>
    <property type="match status" value="3"/>
</dbReference>
<dbReference type="InterPro" id="IPR003598">
    <property type="entry name" value="Ig_sub2"/>
</dbReference>
<dbReference type="OMA" id="NICAFEG"/>
<dbReference type="SMART" id="SM00408">
    <property type="entry name" value="IGc2"/>
    <property type="match status" value="3"/>
</dbReference>
<dbReference type="Pfam" id="PF13927">
    <property type="entry name" value="Ig_3"/>
    <property type="match status" value="2"/>
</dbReference>
<evidence type="ECO:0000256" key="4">
    <source>
        <dbReference type="ARBA" id="ARBA00046458"/>
    </source>
</evidence>
<dbReference type="Pfam" id="PF24518">
    <property type="entry name" value="Ig_CD22"/>
    <property type="match status" value="1"/>
</dbReference>
<dbReference type="PANTHER" id="PTHR46013">
    <property type="entry name" value="VASCULAR CELL ADHESION MOLECULE 1"/>
    <property type="match status" value="1"/>
</dbReference>
<dbReference type="InParanoid" id="A0A672GK44"/>
<dbReference type="Proteomes" id="UP000472267">
    <property type="component" value="Chromosome 6"/>
</dbReference>
<dbReference type="InterPro" id="IPR003599">
    <property type="entry name" value="Ig_sub"/>
</dbReference>
<dbReference type="SUPFAM" id="SSF48726">
    <property type="entry name" value="Immunoglobulin"/>
    <property type="match status" value="4"/>
</dbReference>